<evidence type="ECO:0000313" key="3">
    <source>
        <dbReference type="EMBL" id="KDQ23230.1"/>
    </source>
</evidence>
<sequence length="347" mass="38068">MAVLTLPMAELAGIVVHSTMYGFYIMLFIGCIYVLCFKYRSLSGRHHSRPVNKILLTVAFTLFVLITAHWIIQISRLFDAFIFVANGTTPASVYGAARSPKNVAKTALYVAQTLVGDMTMVYRLFIVWNRSWTVIILPTLTTAGLLAAGVNVVVSFARQTPGVDIFTSASGHWIITVFAMTLATNLIVTSLIAYRIWSINRMVQGVTRTSIMPIINIILESAGLYTAFLVMTHMAYLAKAPFQFIALDASSPAIGIAFSLIIVRVGLGLGTEDHEIAARSRSNLVFRTENQSFPLNSVSVSVSKEVSRRVDGIEGVILEDADSTRDADKTLSENKSQSPPRAEWSAY</sequence>
<accession>A0A067N8D4</accession>
<gene>
    <name evidence="3" type="ORF">PLEOSDRAFT_1108863</name>
</gene>
<dbReference type="OrthoDB" id="3250682at2759"/>
<dbReference type="AlphaFoldDB" id="A0A067N8D4"/>
<keyword evidence="2" id="KW-0472">Membrane</keyword>
<feature type="transmembrane region" description="Helical" evidence="2">
    <location>
        <begin position="214"/>
        <end position="236"/>
    </location>
</feature>
<feature type="transmembrane region" description="Helical" evidence="2">
    <location>
        <begin position="132"/>
        <end position="153"/>
    </location>
</feature>
<feature type="transmembrane region" description="Helical" evidence="2">
    <location>
        <begin position="242"/>
        <end position="263"/>
    </location>
</feature>
<dbReference type="InParanoid" id="A0A067N8D4"/>
<dbReference type="VEuPathDB" id="FungiDB:PLEOSDRAFT_1108863"/>
<feature type="transmembrane region" description="Helical" evidence="2">
    <location>
        <begin position="51"/>
        <end position="72"/>
    </location>
</feature>
<reference evidence="4" key="1">
    <citation type="journal article" date="2014" name="Proc. Natl. Acad. Sci. U.S.A.">
        <title>Extensive sampling of basidiomycete genomes demonstrates inadequacy of the white-rot/brown-rot paradigm for wood decay fungi.</title>
        <authorList>
            <person name="Riley R."/>
            <person name="Salamov A.A."/>
            <person name="Brown D.W."/>
            <person name="Nagy L.G."/>
            <person name="Floudas D."/>
            <person name="Held B.W."/>
            <person name="Levasseur A."/>
            <person name="Lombard V."/>
            <person name="Morin E."/>
            <person name="Otillar R."/>
            <person name="Lindquist E.A."/>
            <person name="Sun H."/>
            <person name="LaButti K.M."/>
            <person name="Schmutz J."/>
            <person name="Jabbour D."/>
            <person name="Luo H."/>
            <person name="Baker S.E."/>
            <person name="Pisabarro A.G."/>
            <person name="Walton J.D."/>
            <person name="Blanchette R.A."/>
            <person name="Henrissat B."/>
            <person name="Martin F."/>
            <person name="Cullen D."/>
            <person name="Hibbett D.S."/>
            <person name="Grigoriev I.V."/>
        </authorList>
    </citation>
    <scope>NUCLEOTIDE SEQUENCE [LARGE SCALE GENOMIC DNA]</scope>
    <source>
        <strain evidence="4">PC15</strain>
    </source>
</reference>
<feature type="transmembrane region" description="Helical" evidence="2">
    <location>
        <begin position="173"/>
        <end position="194"/>
    </location>
</feature>
<keyword evidence="2" id="KW-1133">Transmembrane helix</keyword>
<evidence type="ECO:0000256" key="2">
    <source>
        <dbReference type="SAM" id="Phobius"/>
    </source>
</evidence>
<name>A0A067N8D4_PLEO1</name>
<evidence type="ECO:0000313" key="4">
    <source>
        <dbReference type="Proteomes" id="UP000027073"/>
    </source>
</evidence>
<proteinExistence type="predicted"/>
<protein>
    <submittedName>
        <fullName evidence="3">Uncharacterized protein</fullName>
    </submittedName>
</protein>
<feature type="compositionally biased region" description="Basic and acidic residues" evidence="1">
    <location>
        <begin position="322"/>
        <end position="332"/>
    </location>
</feature>
<feature type="transmembrane region" description="Helical" evidence="2">
    <location>
        <begin position="20"/>
        <end position="39"/>
    </location>
</feature>
<dbReference type="Proteomes" id="UP000027073">
    <property type="component" value="Unassembled WGS sequence"/>
</dbReference>
<dbReference type="HOGENOM" id="CLU_044614_3_3_1"/>
<organism evidence="3 4">
    <name type="scientific">Pleurotus ostreatus (strain PC15)</name>
    <name type="common">Oyster mushroom</name>
    <dbReference type="NCBI Taxonomy" id="1137138"/>
    <lineage>
        <taxon>Eukaryota</taxon>
        <taxon>Fungi</taxon>
        <taxon>Dikarya</taxon>
        <taxon>Basidiomycota</taxon>
        <taxon>Agaricomycotina</taxon>
        <taxon>Agaricomycetes</taxon>
        <taxon>Agaricomycetidae</taxon>
        <taxon>Agaricales</taxon>
        <taxon>Pleurotineae</taxon>
        <taxon>Pleurotaceae</taxon>
        <taxon>Pleurotus</taxon>
    </lineage>
</organism>
<keyword evidence="2" id="KW-0812">Transmembrane</keyword>
<feature type="region of interest" description="Disordered" evidence="1">
    <location>
        <begin position="321"/>
        <end position="347"/>
    </location>
</feature>
<feature type="transmembrane region" description="Helical" evidence="2">
    <location>
        <begin position="107"/>
        <end position="125"/>
    </location>
</feature>
<dbReference type="STRING" id="1137138.A0A067N8D4"/>
<evidence type="ECO:0000256" key="1">
    <source>
        <dbReference type="SAM" id="MobiDB-lite"/>
    </source>
</evidence>
<dbReference type="EMBL" id="KL198013">
    <property type="protein sequence ID" value="KDQ23230.1"/>
    <property type="molecule type" value="Genomic_DNA"/>
</dbReference>